<reference evidence="2" key="1">
    <citation type="journal article" date="2019" name="Int. J. Syst. Evol. Microbiol.">
        <title>The Global Catalogue of Microorganisms (GCM) 10K type strain sequencing project: providing services to taxonomists for standard genome sequencing and annotation.</title>
        <authorList>
            <consortium name="The Broad Institute Genomics Platform"/>
            <consortium name="The Broad Institute Genome Sequencing Center for Infectious Disease"/>
            <person name="Wu L."/>
            <person name="Ma J."/>
        </authorList>
    </citation>
    <scope>NUCLEOTIDE SEQUENCE [LARGE SCALE GENOMIC DNA]</scope>
    <source>
        <strain evidence="2">CGMCC 1.15480</strain>
    </source>
</reference>
<evidence type="ECO:0008006" key="3">
    <source>
        <dbReference type="Google" id="ProtNLM"/>
    </source>
</evidence>
<sequence length="171" mass="19527">MKYLIIDANIARSCNDPADNADAASCFLFLQHVGKRENSTGVVVNAEIEREWDIHANRTFTAWYAKMERRSRVKYVDVKHSNDYRAIISAVDNDGVRSALQKDVHLVELALFGQHPVASRDDKQRRYVRSLIGQYSLLRGIQWVNPVTESGWDAWLNRGCDRDGYLLTAAE</sequence>
<dbReference type="RefSeq" id="WP_188668604.1">
    <property type="nucleotide sequence ID" value="NZ_BMJI01000016.1"/>
</dbReference>
<organism evidence="1 2">
    <name type="scientific">Tersicoccus solisilvae</name>
    <dbReference type="NCBI Taxonomy" id="1882339"/>
    <lineage>
        <taxon>Bacteria</taxon>
        <taxon>Bacillati</taxon>
        <taxon>Actinomycetota</taxon>
        <taxon>Actinomycetes</taxon>
        <taxon>Micrococcales</taxon>
        <taxon>Micrococcaceae</taxon>
        <taxon>Tersicoccus</taxon>
    </lineage>
</organism>
<evidence type="ECO:0000313" key="1">
    <source>
        <dbReference type="EMBL" id="GGC95701.1"/>
    </source>
</evidence>
<dbReference type="Proteomes" id="UP000597761">
    <property type="component" value="Unassembled WGS sequence"/>
</dbReference>
<accession>A0ABQ1PEV1</accession>
<name>A0ABQ1PEV1_9MICC</name>
<gene>
    <name evidence="1" type="ORF">GCM10011512_23430</name>
</gene>
<proteinExistence type="predicted"/>
<keyword evidence="2" id="KW-1185">Reference proteome</keyword>
<comment type="caution">
    <text evidence="1">The sequence shown here is derived from an EMBL/GenBank/DDBJ whole genome shotgun (WGS) entry which is preliminary data.</text>
</comment>
<evidence type="ECO:0000313" key="2">
    <source>
        <dbReference type="Proteomes" id="UP000597761"/>
    </source>
</evidence>
<protein>
    <recommendedName>
        <fullName evidence="3">PIN domain-containing protein</fullName>
    </recommendedName>
</protein>
<dbReference type="EMBL" id="BMJI01000016">
    <property type="protein sequence ID" value="GGC95701.1"/>
    <property type="molecule type" value="Genomic_DNA"/>
</dbReference>